<protein>
    <recommendedName>
        <fullName evidence="3">rhizopuspepsin</fullName>
        <ecNumber evidence="3">3.4.23.21</ecNumber>
    </recommendedName>
</protein>
<dbReference type="EMBL" id="CAGKOT010000030">
    <property type="protein sequence ID" value="CAB5372298.1"/>
    <property type="molecule type" value="Genomic_DNA"/>
</dbReference>
<dbReference type="InterPro" id="IPR001969">
    <property type="entry name" value="Aspartic_peptidase_AS"/>
</dbReference>
<dbReference type="PROSITE" id="PS00141">
    <property type="entry name" value="ASP_PROTEASE"/>
    <property type="match status" value="2"/>
</dbReference>
<dbReference type="AlphaFoldDB" id="A0A915ZD88"/>
<keyword evidence="6 10" id="KW-0064">Aspartyl protease</keyword>
<dbReference type="InterPro" id="IPR033121">
    <property type="entry name" value="PEPTIDASE_A1"/>
</dbReference>
<comment type="similarity">
    <text evidence="2 10">Belongs to the peptidase A1 family.</text>
</comment>
<dbReference type="Gene3D" id="2.40.70.10">
    <property type="entry name" value="Acid Proteases"/>
    <property type="match status" value="2"/>
</dbReference>
<evidence type="ECO:0000256" key="7">
    <source>
        <dbReference type="ARBA" id="ARBA00022801"/>
    </source>
</evidence>
<keyword evidence="5 11" id="KW-0732">Signal</keyword>
<reference evidence="13" key="1">
    <citation type="submission" date="2020-05" db="EMBL/GenBank/DDBJ databases">
        <authorList>
            <person name="Rincon C."/>
            <person name="Sanders R I."/>
            <person name="Robbins C."/>
            <person name="Chaturvedi A."/>
        </authorList>
    </citation>
    <scope>NUCLEOTIDE SEQUENCE</scope>
    <source>
        <strain evidence="13">CHB12</strain>
    </source>
</reference>
<dbReference type="OrthoDB" id="2747330at2759"/>
<comment type="catalytic activity">
    <reaction evidence="1">
        <text>Hydrolysis of proteins with broad specificity similar to that of pepsin A, preferring hydrophobic residues at P1 and P1'. Clots milk and activates trypsinogen. Does not cleave 4-Gln-|-His-5, but does cleave 10-His-|-Leu-11 and 12-Val-|-Glu-13 in B chain of insulin.</text>
        <dbReference type="EC" id="3.4.23.21"/>
    </reaction>
</comment>
<dbReference type="GO" id="GO:0004190">
    <property type="term" value="F:aspartic-type endopeptidase activity"/>
    <property type="evidence" value="ECO:0007669"/>
    <property type="project" value="UniProtKB-KW"/>
</dbReference>
<evidence type="ECO:0000256" key="3">
    <source>
        <dbReference type="ARBA" id="ARBA00013205"/>
    </source>
</evidence>
<dbReference type="PANTHER" id="PTHR47966:SF51">
    <property type="entry name" value="BETA-SITE APP-CLEAVING ENZYME, ISOFORM A-RELATED"/>
    <property type="match status" value="1"/>
</dbReference>
<dbReference type="CDD" id="cd05471">
    <property type="entry name" value="pepsin_like"/>
    <property type="match status" value="1"/>
</dbReference>
<evidence type="ECO:0000259" key="12">
    <source>
        <dbReference type="PROSITE" id="PS51767"/>
    </source>
</evidence>
<proteinExistence type="inferred from homology"/>
<keyword evidence="9" id="KW-1015">Disulfide bond</keyword>
<feature type="disulfide bond" evidence="9">
    <location>
        <begin position="177"/>
        <end position="181"/>
    </location>
</feature>
<keyword evidence="7 10" id="KW-0378">Hydrolase</keyword>
<feature type="domain" description="Peptidase A1" evidence="12">
    <location>
        <begin position="146"/>
        <end position="457"/>
    </location>
</feature>
<feature type="chain" id="PRO_5037641532" description="rhizopuspepsin" evidence="11">
    <location>
        <begin position="23"/>
        <end position="467"/>
    </location>
</feature>
<keyword evidence="4 10" id="KW-0645">Protease</keyword>
<feature type="active site" evidence="8">
    <location>
        <position position="349"/>
    </location>
</feature>
<evidence type="ECO:0000256" key="8">
    <source>
        <dbReference type="PIRSR" id="PIRSR601461-1"/>
    </source>
</evidence>
<name>A0A915ZD88_9GLOM</name>
<evidence type="ECO:0000256" key="2">
    <source>
        <dbReference type="ARBA" id="ARBA00007447"/>
    </source>
</evidence>
<gene>
    <name evidence="13" type="ORF">CHRIB12_LOCUS13499</name>
</gene>
<dbReference type="InterPro" id="IPR001461">
    <property type="entry name" value="Aspartic_peptidase_A1"/>
</dbReference>
<evidence type="ECO:0000256" key="6">
    <source>
        <dbReference type="ARBA" id="ARBA00022750"/>
    </source>
</evidence>
<feature type="signal peptide" evidence="11">
    <location>
        <begin position="1"/>
        <end position="22"/>
    </location>
</feature>
<evidence type="ECO:0000313" key="13">
    <source>
        <dbReference type="EMBL" id="CAB5372298.1"/>
    </source>
</evidence>
<dbReference type="Proteomes" id="UP000684084">
    <property type="component" value="Unassembled WGS sequence"/>
</dbReference>
<dbReference type="PRINTS" id="PR00792">
    <property type="entry name" value="PEPSIN"/>
</dbReference>
<comment type="caution">
    <text evidence="13">The sequence shown here is derived from an EMBL/GenBank/DDBJ whole genome shotgun (WGS) entry which is preliminary data.</text>
</comment>
<evidence type="ECO:0000256" key="11">
    <source>
        <dbReference type="SAM" id="SignalP"/>
    </source>
</evidence>
<evidence type="ECO:0000313" key="14">
    <source>
        <dbReference type="Proteomes" id="UP000684084"/>
    </source>
</evidence>
<dbReference type="GO" id="GO:0006508">
    <property type="term" value="P:proteolysis"/>
    <property type="evidence" value="ECO:0007669"/>
    <property type="project" value="UniProtKB-KW"/>
</dbReference>
<dbReference type="SMR" id="A0A915ZD88"/>
<dbReference type="PANTHER" id="PTHR47966">
    <property type="entry name" value="BETA-SITE APP-CLEAVING ENZYME, ISOFORM A-RELATED"/>
    <property type="match status" value="1"/>
</dbReference>
<evidence type="ECO:0000256" key="10">
    <source>
        <dbReference type="RuleBase" id="RU000454"/>
    </source>
</evidence>
<organism evidence="13 14">
    <name type="scientific">Rhizophagus irregularis</name>
    <dbReference type="NCBI Taxonomy" id="588596"/>
    <lineage>
        <taxon>Eukaryota</taxon>
        <taxon>Fungi</taxon>
        <taxon>Fungi incertae sedis</taxon>
        <taxon>Mucoromycota</taxon>
        <taxon>Glomeromycotina</taxon>
        <taxon>Glomeromycetes</taxon>
        <taxon>Glomerales</taxon>
        <taxon>Glomeraceae</taxon>
        <taxon>Rhizophagus</taxon>
    </lineage>
</organism>
<accession>A0A915ZD88</accession>
<evidence type="ECO:0000256" key="5">
    <source>
        <dbReference type="ARBA" id="ARBA00022729"/>
    </source>
</evidence>
<evidence type="ECO:0000256" key="4">
    <source>
        <dbReference type="ARBA" id="ARBA00022670"/>
    </source>
</evidence>
<feature type="active site" evidence="8">
    <location>
        <position position="164"/>
    </location>
</feature>
<dbReference type="FunFam" id="2.40.70.10:FF:000115">
    <property type="entry name" value="Lysosomal aspartic protease"/>
    <property type="match status" value="1"/>
</dbReference>
<sequence length="467" mass="52467">MKGIYIISLIFLSLQTISFVYPTPIQQSYPSPSSNNSTTYNLLEKRHKLFKIGLIPKEIKYSTDELSQLTSLRHQRRIKKLLKYENEIKKKRRCRNKKKKRKKKKCSKKKNIKRATSKITTIDMGKVENPSPQSIGVIDFLNDIEWIGQISIGTPPQSFLINLDTGSADLWIPSIDCSKQCANDRKFVPSKSKTFKSVGTKFDIAYGDNTRAKGFVNEDILQIGNMIIKNQRFATINEQSATLAADVIDGILGLGYDGLSTVPGSTTPFTNMVNQKLIPKKIFSVLLRPARLGSSLFGGEYLFGGIDPSLFTGAITYTPVTKKLFWQISIDSVELNNSVLASKNDVIVDTGSTLMVLGTKVVKSIHDKLKGKLDSKTKTWQVPCNLSKSNKLSIRVNKVPFFVDTADLIRERVNPKSNDWCYSGIASTDENVWILGGVFLKNVYAVFDQEQNRVGFAIPRYPNFFFV</sequence>
<dbReference type="Pfam" id="PF00026">
    <property type="entry name" value="Asp"/>
    <property type="match status" value="1"/>
</dbReference>
<evidence type="ECO:0000256" key="9">
    <source>
        <dbReference type="PIRSR" id="PIRSR601461-2"/>
    </source>
</evidence>
<evidence type="ECO:0000256" key="1">
    <source>
        <dbReference type="ARBA" id="ARBA00001130"/>
    </source>
</evidence>
<dbReference type="InterPro" id="IPR034164">
    <property type="entry name" value="Pepsin-like_dom"/>
</dbReference>
<dbReference type="EC" id="3.4.23.21" evidence="3"/>
<dbReference type="SUPFAM" id="SSF50630">
    <property type="entry name" value="Acid proteases"/>
    <property type="match status" value="1"/>
</dbReference>
<dbReference type="PROSITE" id="PS51767">
    <property type="entry name" value="PEPTIDASE_A1"/>
    <property type="match status" value="1"/>
</dbReference>
<dbReference type="VEuPathDB" id="FungiDB:RhiirFUN_012513"/>
<dbReference type="InterPro" id="IPR021109">
    <property type="entry name" value="Peptidase_aspartic_dom_sf"/>
</dbReference>